<gene>
    <name evidence="7" type="ORF">JXQ802_LOCUS9895</name>
    <name evidence="6" type="ORF">PYM288_LOCUS4702</name>
</gene>
<dbReference type="Gene3D" id="3.40.50.1440">
    <property type="entry name" value="Tubulin/FtsZ, GTPase domain"/>
    <property type="match status" value="1"/>
</dbReference>
<sequence>MREIVNIQLSQCDNQINSKFWEVISYEHGVNPTGKFHGDSDLQLERINVHYNGTYVFHFPDGKYVPRAVLVDLEPGTLDSIRNSSYGQSSASNNVAKGFYIDSVELIEPVMDILRKEVESYDCLQSFQLSHAVSDGTGLEFGSLIIYKLQEEYKARLGTVIDEYALKPSSCKLVNRWTSPKTCENDDGIWSIRYNREIDHIANQKLKAAVEYERELKYVLTIGNDYFAVETKNTLEVHSIKRTDH</sequence>
<evidence type="ECO:0000256" key="4">
    <source>
        <dbReference type="ARBA" id="ARBA00023134"/>
    </source>
</evidence>
<dbReference type="InterPro" id="IPR003008">
    <property type="entry name" value="Tubulin_FtsZ_GTPase"/>
</dbReference>
<dbReference type="InterPro" id="IPR013838">
    <property type="entry name" value="Beta-tubulin_BS"/>
</dbReference>
<evidence type="ECO:0000313" key="6">
    <source>
        <dbReference type="EMBL" id="CAF0802890.1"/>
    </source>
</evidence>
<dbReference type="GO" id="GO:0005874">
    <property type="term" value="C:microtubule"/>
    <property type="evidence" value="ECO:0007669"/>
    <property type="project" value="UniProtKB-KW"/>
</dbReference>
<organism evidence="6 8">
    <name type="scientific">Rotaria sordida</name>
    <dbReference type="NCBI Taxonomy" id="392033"/>
    <lineage>
        <taxon>Eukaryota</taxon>
        <taxon>Metazoa</taxon>
        <taxon>Spiralia</taxon>
        <taxon>Gnathifera</taxon>
        <taxon>Rotifera</taxon>
        <taxon>Eurotatoria</taxon>
        <taxon>Bdelloidea</taxon>
        <taxon>Philodinida</taxon>
        <taxon>Philodinidae</taxon>
        <taxon>Rotaria</taxon>
    </lineage>
</organism>
<dbReference type="PRINTS" id="PR01163">
    <property type="entry name" value="BETATUBULIN"/>
</dbReference>
<keyword evidence="4" id="KW-0342">GTP-binding</keyword>
<evidence type="ECO:0000313" key="8">
    <source>
        <dbReference type="Proteomes" id="UP000663854"/>
    </source>
</evidence>
<dbReference type="GO" id="GO:0005525">
    <property type="term" value="F:GTP binding"/>
    <property type="evidence" value="ECO:0007669"/>
    <property type="project" value="UniProtKB-KW"/>
</dbReference>
<dbReference type="EMBL" id="CAJNOL010000184">
    <property type="protein sequence ID" value="CAF0916384.1"/>
    <property type="molecule type" value="Genomic_DNA"/>
</dbReference>
<feature type="domain" description="Tubulin/FtsZ GTPase" evidence="5">
    <location>
        <begin position="46"/>
        <end position="221"/>
    </location>
</feature>
<dbReference type="SMART" id="SM00864">
    <property type="entry name" value="Tubulin"/>
    <property type="match status" value="1"/>
</dbReference>
<keyword evidence="2" id="KW-0493">Microtubule</keyword>
<dbReference type="InterPro" id="IPR000217">
    <property type="entry name" value="Tubulin"/>
</dbReference>
<evidence type="ECO:0000256" key="3">
    <source>
        <dbReference type="ARBA" id="ARBA00022741"/>
    </source>
</evidence>
<dbReference type="PANTHER" id="PTHR11588">
    <property type="entry name" value="TUBULIN"/>
    <property type="match status" value="1"/>
</dbReference>
<keyword evidence="3" id="KW-0547">Nucleotide-binding</keyword>
<evidence type="ECO:0000256" key="1">
    <source>
        <dbReference type="ARBA" id="ARBA00009636"/>
    </source>
</evidence>
<dbReference type="EMBL" id="CAJNOH010000044">
    <property type="protein sequence ID" value="CAF0802890.1"/>
    <property type="molecule type" value="Genomic_DNA"/>
</dbReference>
<dbReference type="InterPro" id="IPR002453">
    <property type="entry name" value="Beta_tubulin"/>
</dbReference>
<accession>A0A813T088</accession>
<dbReference type="InterPro" id="IPR036525">
    <property type="entry name" value="Tubulin/FtsZ_GTPase_sf"/>
</dbReference>
<dbReference type="SUPFAM" id="SSF52490">
    <property type="entry name" value="Tubulin nucleotide-binding domain-like"/>
    <property type="match status" value="1"/>
</dbReference>
<dbReference type="GO" id="GO:0007017">
    <property type="term" value="P:microtubule-based process"/>
    <property type="evidence" value="ECO:0007669"/>
    <property type="project" value="InterPro"/>
</dbReference>
<dbReference type="Pfam" id="PF00091">
    <property type="entry name" value="Tubulin"/>
    <property type="match status" value="1"/>
</dbReference>
<keyword evidence="9" id="KW-1185">Reference proteome</keyword>
<comment type="similarity">
    <text evidence="1">Belongs to the tubulin family.</text>
</comment>
<evidence type="ECO:0000313" key="7">
    <source>
        <dbReference type="EMBL" id="CAF0916384.1"/>
    </source>
</evidence>
<evidence type="ECO:0000256" key="2">
    <source>
        <dbReference type="ARBA" id="ARBA00022701"/>
    </source>
</evidence>
<dbReference type="GO" id="GO:0005200">
    <property type="term" value="F:structural constituent of cytoskeleton"/>
    <property type="evidence" value="ECO:0007669"/>
    <property type="project" value="InterPro"/>
</dbReference>
<dbReference type="PRINTS" id="PR01161">
    <property type="entry name" value="TUBULIN"/>
</dbReference>
<evidence type="ECO:0000259" key="5">
    <source>
        <dbReference type="SMART" id="SM00864"/>
    </source>
</evidence>
<name>A0A813T088_9BILA</name>
<evidence type="ECO:0000313" key="9">
    <source>
        <dbReference type="Proteomes" id="UP000663870"/>
    </source>
</evidence>
<protein>
    <recommendedName>
        <fullName evidence="5">Tubulin/FtsZ GTPase domain-containing protein</fullName>
    </recommendedName>
</protein>
<reference evidence="6" key="1">
    <citation type="submission" date="2021-02" db="EMBL/GenBank/DDBJ databases">
        <authorList>
            <person name="Nowell W R."/>
        </authorList>
    </citation>
    <scope>NUCLEOTIDE SEQUENCE</scope>
</reference>
<dbReference type="PROSITE" id="PS00228">
    <property type="entry name" value="TUBULIN_B_AUTOREG"/>
    <property type="match status" value="1"/>
</dbReference>
<comment type="caution">
    <text evidence="6">The sequence shown here is derived from an EMBL/GenBank/DDBJ whole genome shotgun (WGS) entry which is preliminary data.</text>
</comment>
<dbReference type="AlphaFoldDB" id="A0A813T088"/>
<dbReference type="Proteomes" id="UP000663854">
    <property type="component" value="Unassembled WGS sequence"/>
</dbReference>
<dbReference type="Proteomes" id="UP000663870">
    <property type="component" value="Unassembled WGS sequence"/>
</dbReference>
<dbReference type="GO" id="GO:0003924">
    <property type="term" value="F:GTPase activity"/>
    <property type="evidence" value="ECO:0007669"/>
    <property type="project" value="InterPro"/>
</dbReference>
<proteinExistence type="inferred from homology"/>